<dbReference type="AlphaFoldDB" id="A0A2N0VLR8"/>
<keyword evidence="3 6" id="KW-0479">Metal-binding</keyword>
<dbReference type="GO" id="GO:0008973">
    <property type="term" value="F:phosphopentomutase activity"/>
    <property type="evidence" value="ECO:0007669"/>
    <property type="project" value="UniProtKB-UniRule"/>
</dbReference>
<dbReference type="GO" id="GO:0000287">
    <property type="term" value="F:magnesium ion binding"/>
    <property type="evidence" value="ECO:0007669"/>
    <property type="project" value="UniProtKB-UniRule"/>
</dbReference>
<accession>A0A2N0VLR8</accession>
<dbReference type="GO" id="GO:0006015">
    <property type="term" value="P:5-phosphoribose 1-diphosphate biosynthetic process"/>
    <property type="evidence" value="ECO:0007669"/>
    <property type="project" value="UniProtKB-UniPathway"/>
</dbReference>
<dbReference type="PANTHER" id="PTHR21110">
    <property type="entry name" value="PHOSPHOPENTOMUTASE"/>
    <property type="match status" value="1"/>
</dbReference>
<dbReference type="InterPro" id="IPR024052">
    <property type="entry name" value="Phosphopentomutase_DeoB_cap_sf"/>
</dbReference>
<comment type="caution">
    <text evidence="9">The sequence shown here is derived from an EMBL/GenBank/DDBJ whole genome shotgun (WGS) entry which is preliminary data.</text>
</comment>
<dbReference type="Pfam" id="PF01676">
    <property type="entry name" value="Metalloenzyme"/>
    <property type="match status" value="1"/>
</dbReference>
<evidence type="ECO:0000256" key="3">
    <source>
        <dbReference type="ARBA" id="ARBA00022723"/>
    </source>
</evidence>
<comment type="function">
    <text evidence="6">Isomerase that catalyzes the conversion of deoxy-ribose 1-phosphate (dRib-1-P) and ribose 1-phosphate (Rib-1-P) to deoxy-ribose 5-phosphate (dRib-5-P) and ribose 5-phosphate (Rib-5-P), respectively.</text>
</comment>
<evidence type="ECO:0000259" key="8">
    <source>
        <dbReference type="Pfam" id="PF01676"/>
    </source>
</evidence>
<keyword evidence="5 6" id="KW-0413">Isomerase</keyword>
<feature type="binding site" evidence="6">
    <location>
        <position position="285"/>
    </location>
    <ligand>
        <name>Mn(2+)</name>
        <dbReference type="ChEBI" id="CHEBI:29035"/>
        <label>2</label>
    </ligand>
</feature>
<evidence type="ECO:0000256" key="5">
    <source>
        <dbReference type="ARBA" id="ARBA00023235"/>
    </source>
</evidence>
<dbReference type="NCBIfam" id="NF003766">
    <property type="entry name" value="PRK05362.1"/>
    <property type="match status" value="1"/>
</dbReference>
<sequence length="391" mass="43021">MPRFFAVVIDGLGIGAQEDAAQYGDEGTNTLAHVLKHTGAKLPNLERLGLGNIEPLSSVDEYSEPLGSYGKMRELSAGKDSTTGHWEIAGIHLDQPFPTYPEGFPEEVIQKFCENTGTDGVLANLPYSGTDVIRDYGEEHMKTGKPIVYTSADSVFQVACHVDVTPLDKLYSWCEFARQEVMVGEHGVGRVIARPFHGEVGNFERLSDDRHDYSLNPPKPNLLSLLQEKGVKTYSIGKIVDLFAEEGFDQYRRTKSNAEGISQTLSLMSAKIENSFVFVNLIDTDQKYGHRQDPDGFASALEEIDRAVPAMIQKLEEGDVLIFLGDHGNDPTDYSTDHTREFVPLIAVAGSKKPGKDLGIRETFSDVSASVLDFFEIENPLPGTSFLNGVL</sequence>
<feature type="domain" description="Metalloenzyme" evidence="8">
    <location>
        <begin position="3"/>
        <end position="378"/>
    </location>
</feature>
<dbReference type="PIRSF" id="PIRSF001491">
    <property type="entry name" value="Ppentomutase"/>
    <property type="match status" value="1"/>
</dbReference>
<evidence type="ECO:0000313" key="10">
    <source>
        <dbReference type="Proteomes" id="UP000233398"/>
    </source>
</evidence>
<comment type="cofactor">
    <cofactor evidence="6">
        <name>Mn(2+)</name>
        <dbReference type="ChEBI" id="CHEBI:29035"/>
    </cofactor>
    <text evidence="6">Binds 2 manganese ions.</text>
</comment>
<dbReference type="Gene3D" id="3.40.720.10">
    <property type="entry name" value="Alkaline Phosphatase, subunit A"/>
    <property type="match status" value="1"/>
</dbReference>
<feature type="binding site" evidence="6">
    <location>
        <position position="10"/>
    </location>
    <ligand>
        <name>Mn(2+)</name>
        <dbReference type="ChEBI" id="CHEBI:29035"/>
        <label>1</label>
    </ligand>
</feature>
<proteinExistence type="inferred from homology"/>
<evidence type="ECO:0000256" key="7">
    <source>
        <dbReference type="NCBIfam" id="TIGR01696"/>
    </source>
</evidence>
<name>A0A2N0VLR8_9BACT</name>
<evidence type="ECO:0000256" key="1">
    <source>
        <dbReference type="ARBA" id="ARBA00010373"/>
    </source>
</evidence>
<keyword evidence="2 6" id="KW-0963">Cytoplasm</keyword>
<dbReference type="UniPathway" id="UPA00087">
    <property type="reaction ID" value="UER00173"/>
</dbReference>
<feature type="binding site" evidence="6">
    <location>
        <position position="290"/>
    </location>
    <ligand>
        <name>Mn(2+)</name>
        <dbReference type="ChEBI" id="CHEBI:29035"/>
        <label>2</label>
    </ligand>
</feature>
<dbReference type="GO" id="GO:0030145">
    <property type="term" value="F:manganese ion binding"/>
    <property type="evidence" value="ECO:0007669"/>
    <property type="project" value="UniProtKB-UniRule"/>
</dbReference>
<dbReference type="CDD" id="cd16009">
    <property type="entry name" value="PPM"/>
    <property type="match status" value="1"/>
</dbReference>
<dbReference type="Gene3D" id="3.30.70.1250">
    <property type="entry name" value="Phosphopentomutase"/>
    <property type="match status" value="1"/>
</dbReference>
<dbReference type="SUPFAM" id="SSF53649">
    <property type="entry name" value="Alkaline phosphatase-like"/>
    <property type="match status" value="1"/>
</dbReference>
<reference evidence="9 10" key="1">
    <citation type="submission" date="2017-11" db="EMBL/GenBank/DDBJ databases">
        <title>Rhodohalobacter 15182 sp. nov., isolated from a salt lake.</title>
        <authorList>
            <person name="Han S."/>
        </authorList>
    </citation>
    <scope>NUCLEOTIDE SEQUENCE [LARGE SCALE GENOMIC DNA]</scope>
    <source>
        <strain evidence="9 10">15182</strain>
    </source>
</reference>
<organism evidence="9 10">
    <name type="scientific">Rhodohalobacter barkolensis</name>
    <dbReference type="NCBI Taxonomy" id="2053187"/>
    <lineage>
        <taxon>Bacteria</taxon>
        <taxon>Pseudomonadati</taxon>
        <taxon>Balneolota</taxon>
        <taxon>Balneolia</taxon>
        <taxon>Balneolales</taxon>
        <taxon>Balneolaceae</taxon>
        <taxon>Rhodohalobacter</taxon>
    </lineage>
</organism>
<comment type="similarity">
    <text evidence="1 6">Belongs to the phosphopentomutase family.</text>
</comment>
<dbReference type="GO" id="GO:0009117">
    <property type="term" value="P:nucleotide metabolic process"/>
    <property type="evidence" value="ECO:0007669"/>
    <property type="project" value="UniProtKB-UniRule"/>
</dbReference>
<dbReference type="EMBL" id="PISP01000001">
    <property type="protein sequence ID" value="PKD45109.1"/>
    <property type="molecule type" value="Genomic_DNA"/>
</dbReference>
<dbReference type="OrthoDB" id="9777768at2"/>
<feature type="binding site" evidence="6">
    <location>
        <position position="338"/>
    </location>
    <ligand>
        <name>Mn(2+)</name>
        <dbReference type="ChEBI" id="CHEBI:29035"/>
        <label>2</label>
    </ligand>
</feature>
<dbReference type="SUPFAM" id="SSF143856">
    <property type="entry name" value="DeoB insert domain-like"/>
    <property type="match status" value="1"/>
</dbReference>
<comment type="catalytic activity">
    <reaction evidence="6">
        <text>alpha-D-ribose 1-phosphate = D-ribose 5-phosphate</text>
        <dbReference type="Rhea" id="RHEA:18793"/>
        <dbReference type="ChEBI" id="CHEBI:57720"/>
        <dbReference type="ChEBI" id="CHEBI:78346"/>
        <dbReference type="EC" id="5.4.2.7"/>
    </reaction>
</comment>
<evidence type="ECO:0000256" key="2">
    <source>
        <dbReference type="ARBA" id="ARBA00022490"/>
    </source>
</evidence>
<keyword evidence="4 6" id="KW-0464">Manganese</keyword>
<comment type="subcellular location">
    <subcellularLocation>
        <location evidence="6">Cytoplasm</location>
    </subcellularLocation>
</comment>
<dbReference type="Proteomes" id="UP000233398">
    <property type="component" value="Unassembled WGS sequence"/>
</dbReference>
<dbReference type="GO" id="GO:0006018">
    <property type="term" value="P:2-deoxyribose 1-phosphate catabolic process"/>
    <property type="evidence" value="ECO:0007669"/>
    <property type="project" value="UniProtKB-UniRule"/>
</dbReference>
<dbReference type="HAMAP" id="MF_00740">
    <property type="entry name" value="Phosphopentomut"/>
    <property type="match status" value="1"/>
</dbReference>
<keyword evidence="10" id="KW-1185">Reference proteome</keyword>
<comment type="pathway">
    <text evidence="6">Carbohydrate degradation; 2-deoxy-D-ribose 1-phosphate degradation; D-glyceraldehyde 3-phosphate and acetaldehyde from 2-deoxy-alpha-D-ribose 1-phosphate: step 1/2.</text>
</comment>
<dbReference type="RefSeq" id="WP_101072563.1">
    <property type="nucleotide sequence ID" value="NZ_PISP01000001.1"/>
</dbReference>
<protein>
    <recommendedName>
        <fullName evidence="6 7">Phosphopentomutase</fullName>
        <ecNumber evidence="6 7">5.4.2.7</ecNumber>
    </recommendedName>
    <alternativeName>
        <fullName evidence="6">Phosphodeoxyribomutase</fullName>
    </alternativeName>
</protein>
<comment type="catalytic activity">
    <reaction evidence="6">
        <text>2-deoxy-alpha-D-ribose 1-phosphate = 2-deoxy-D-ribose 5-phosphate</text>
        <dbReference type="Rhea" id="RHEA:27658"/>
        <dbReference type="ChEBI" id="CHEBI:57259"/>
        <dbReference type="ChEBI" id="CHEBI:62877"/>
        <dbReference type="EC" id="5.4.2.7"/>
    </reaction>
</comment>
<evidence type="ECO:0000256" key="4">
    <source>
        <dbReference type="ARBA" id="ARBA00023211"/>
    </source>
</evidence>
<gene>
    <name evidence="6" type="primary">deoB</name>
    <name evidence="9" type="ORF">CWD77_06560</name>
</gene>
<dbReference type="EC" id="5.4.2.7" evidence="6 7"/>
<dbReference type="GO" id="GO:0005829">
    <property type="term" value="C:cytosol"/>
    <property type="evidence" value="ECO:0007669"/>
    <property type="project" value="TreeGrafter"/>
</dbReference>
<dbReference type="InterPro" id="IPR006124">
    <property type="entry name" value="Metalloenzyme"/>
</dbReference>
<evidence type="ECO:0000313" key="9">
    <source>
        <dbReference type="EMBL" id="PKD45109.1"/>
    </source>
</evidence>
<dbReference type="InterPro" id="IPR017850">
    <property type="entry name" value="Alkaline_phosphatase_core_sf"/>
</dbReference>
<feature type="binding site" evidence="6">
    <location>
        <position position="326"/>
    </location>
    <ligand>
        <name>Mn(2+)</name>
        <dbReference type="ChEBI" id="CHEBI:29035"/>
        <label>1</label>
    </ligand>
</feature>
<feature type="binding site" evidence="6">
    <location>
        <position position="327"/>
    </location>
    <ligand>
        <name>Mn(2+)</name>
        <dbReference type="ChEBI" id="CHEBI:29035"/>
        <label>1</label>
    </ligand>
</feature>
<dbReference type="FunFam" id="3.30.70.1250:FF:000001">
    <property type="entry name" value="Phosphopentomutase"/>
    <property type="match status" value="1"/>
</dbReference>
<dbReference type="NCBIfam" id="TIGR01696">
    <property type="entry name" value="deoB"/>
    <property type="match status" value="1"/>
</dbReference>
<dbReference type="GO" id="GO:0043094">
    <property type="term" value="P:metabolic compound salvage"/>
    <property type="evidence" value="ECO:0007669"/>
    <property type="project" value="UniProtKB-UniRule"/>
</dbReference>
<dbReference type="PANTHER" id="PTHR21110:SF0">
    <property type="entry name" value="PHOSPHOPENTOMUTASE"/>
    <property type="match status" value="1"/>
</dbReference>
<evidence type="ECO:0000256" key="6">
    <source>
        <dbReference type="HAMAP-Rule" id="MF_00740"/>
    </source>
</evidence>
<dbReference type="InterPro" id="IPR010045">
    <property type="entry name" value="DeoB"/>
</dbReference>